<proteinExistence type="predicted"/>
<accession>A0A0A9BFY5</accession>
<organism evidence="1">
    <name type="scientific">Arundo donax</name>
    <name type="common">Giant reed</name>
    <name type="synonym">Donax arundinaceus</name>
    <dbReference type="NCBI Taxonomy" id="35708"/>
    <lineage>
        <taxon>Eukaryota</taxon>
        <taxon>Viridiplantae</taxon>
        <taxon>Streptophyta</taxon>
        <taxon>Embryophyta</taxon>
        <taxon>Tracheophyta</taxon>
        <taxon>Spermatophyta</taxon>
        <taxon>Magnoliopsida</taxon>
        <taxon>Liliopsida</taxon>
        <taxon>Poales</taxon>
        <taxon>Poaceae</taxon>
        <taxon>PACMAD clade</taxon>
        <taxon>Arundinoideae</taxon>
        <taxon>Arundineae</taxon>
        <taxon>Arundo</taxon>
    </lineage>
</organism>
<sequence length="26" mass="3082">MLYLVTDPGSMQLCKEIRDTVQRIRD</sequence>
<reference evidence="1" key="2">
    <citation type="journal article" date="2015" name="Data Brief">
        <title>Shoot transcriptome of the giant reed, Arundo donax.</title>
        <authorList>
            <person name="Barrero R.A."/>
            <person name="Guerrero F.D."/>
            <person name="Moolhuijzen P."/>
            <person name="Goolsby J.A."/>
            <person name="Tidwell J."/>
            <person name="Bellgard S.E."/>
            <person name="Bellgard M.I."/>
        </authorList>
    </citation>
    <scope>NUCLEOTIDE SEQUENCE</scope>
    <source>
        <tissue evidence="1">Shoot tissue taken approximately 20 cm above the soil surface</tissue>
    </source>
</reference>
<evidence type="ECO:0000313" key="1">
    <source>
        <dbReference type="EMBL" id="JAD60100.1"/>
    </source>
</evidence>
<name>A0A0A9BFY5_ARUDO</name>
<reference evidence="1" key="1">
    <citation type="submission" date="2014-09" db="EMBL/GenBank/DDBJ databases">
        <authorList>
            <person name="Magalhaes I.L.F."/>
            <person name="Oliveira U."/>
            <person name="Santos F.R."/>
            <person name="Vidigal T.H.D.A."/>
            <person name="Brescovit A.D."/>
            <person name="Santos A.J."/>
        </authorList>
    </citation>
    <scope>NUCLEOTIDE SEQUENCE</scope>
    <source>
        <tissue evidence="1">Shoot tissue taken approximately 20 cm above the soil surface</tissue>
    </source>
</reference>
<dbReference type="EMBL" id="GBRH01237795">
    <property type="protein sequence ID" value="JAD60100.1"/>
    <property type="molecule type" value="Transcribed_RNA"/>
</dbReference>
<protein>
    <submittedName>
        <fullName evidence="1">Uncharacterized protein</fullName>
    </submittedName>
</protein>
<dbReference type="AlphaFoldDB" id="A0A0A9BFY5"/>